<dbReference type="EMBL" id="GBXM01047499">
    <property type="protein sequence ID" value="JAH61078.1"/>
    <property type="molecule type" value="Transcribed_RNA"/>
</dbReference>
<reference evidence="1" key="2">
    <citation type="journal article" date="2015" name="Fish Shellfish Immunol.">
        <title>Early steps in the European eel (Anguilla anguilla)-Vibrio vulnificus interaction in the gills: Role of the RtxA13 toxin.</title>
        <authorList>
            <person name="Callol A."/>
            <person name="Pajuelo D."/>
            <person name="Ebbesson L."/>
            <person name="Teles M."/>
            <person name="MacKenzie S."/>
            <person name="Amaro C."/>
        </authorList>
    </citation>
    <scope>NUCLEOTIDE SEQUENCE</scope>
</reference>
<sequence>MFILAVDRSILNYGEQHGKLTV</sequence>
<accession>A0A0E9U7Z2</accession>
<evidence type="ECO:0000313" key="1">
    <source>
        <dbReference type="EMBL" id="JAH61078.1"/>
    </source>
</evidence>
<proteinExistence type="predicted"/>
<dbReference type="AlphaFoldDB" id="A0A0E9U7Z2"/>
<name>A0A0E9U7Z2_ANGAN</name>
<organism evidence="1">
    <name type="scientific">Anguilla anguilla</name>
    <name type="common">European freshwater eel</name>
    <name type="synonym">Muraena anguilla</name>
    <dbReference type="NCBI Taxonomy" id="7936"/>
    <lineage>
        <taxon>Eukaryota</taxon>
        <taxon>Metazoa</taxon>
        <taxon>Chordata</taxon>
        <taxon>Craniata</taxon>
        <taxon>Vertebrata</taxon>
        <taxon>Euteleostomi</taxon>
        <taxon>Actinopterygii</taxon>
        <taxon>Neopterygii</taxon>
        <taxon>Teleostei</taxon>
        <taxon>Anguilliformes</taxon>
        <taxon>Anguillidae</taxon>
        <taxon>Anguilla</taxon>
    </lineage>
</organism>
<protein>
    <submittedName>
        <fullName evidence="1">Uncharacterized protein</fullName>
    </submittedName>
</protein>
<reference evidence="1" key="1">
    <citation type="submission" date="2014-11" db="EMBL/GenBank/DDBJ databases">
        <authorList>
            <person name="Amaro Gonzalez C."/>
        </authorList>
    </citation>
    <scope>NUCLEOTIDE SEQUENCE</scope>
</reference>